<evidence type="ECO:0000256" key="1">
    <source>
        <dbReference type="ARBA" id="ARBA00004167"/>
    </source>
</evidence>
<evidence type="ECO:0000256" key="5">
    <source>
        <dbReference type="SAM" id="MobiDB-lite"/>
    </source>
</evidence>
<evidence type="ECO:0000256" key="3">
    <source>
        <dbReference type="ARBA" id="ARBA00022989"/>
    </source>
</evidence>
<feature type="region of interest" description="Disordered" evidence="5">
    <location>
        <begin position="1450"/>
        <end position="1498"/>
    </location>
</feature>
<evidence type="ECO:0000313" key="7">
    <source>
        <dbReference type="EMBL" id="GAA3778008.1"/>
    </source>
</evidence>
<feature type="domain" description="Translocation and assembly module TamB C-terminal" evidence="6">
    <location>
        <begin position="893"/>
        <end position="987"/>
    </location>
</feature>
<reference evidence="8" key="1">
    <citation type="journal article" date="2019" name="Int. J. Syst. Evol. Microbiol.">
        <title>The Global Catalogue of Microorganisms (GCM) 10K type strain sequencing project: providing services to taxonomists for standard genome sequencing and annotation.</title>
        <authorList>
            <consortium name="The Broad Institute Genomics Platform"/>
            <consortium name="The Broad Institute Genome Sequencing Center for Infectious Disease"/>
            <person name="Wu L."/>
            <person name="Ma J."/>
        </authorList>
    </citation>
    <scope>NUCLEOTIDE SEQUENCE [LARGE SCALE GENOMIC DNA]</scope>
    <source>
        <strain evidence="8">JCM 17337</strain>
    </source>
</reference>
<dbReference type="EMBL" id="BAABDU010000006">
    <property type="protein sequence ID" value="GAA3778008.1"/>
    <property type="molecule type" value="Genomic_DNA"/>
</dbReference>
<evidence type="ECO:0000259" key="6">
    <source>
        <dbReference type="Pfam" id="PF04357"/>
    </source>
</evidence>
<feature type="compositionally biased region" description="Basic and acidic residues" evidence="5">
    <location>
        <begin position="1461"/>
        <end position="1484"/>
    </location>
</feature>
<dbReference type="PANTHER" id="PTHR36985:SF1">
    <property type="entry name" value="TRANSLOCATION AND ASSEMBLY MODULE SUBUNIT TAMB"/>
    <property type="match status" value="1"/>
</dbReference>
<keyword evidence="2" id="KW-0812">Transmembrane</keyword>
<dbReference type="InterPro" id="IPR007452">
    <property type="entry name" value="TamB_C"/>
</dbReference>
<evidence type="ECO:0000256" key="4">
    <source>
        <dbReference type="ARBA" id="ARBA00023136"/>
    </source>
</evidence>
<keyword evidence="4" id="KW-0472">Membrane</keyword>
<evidence type="ECO:0000256" key="2">
    <source>
        <dbReference type="ARBA" id="ARBA00022692"/>
    </source>
</evidence>
<gene>
    <name evidence="7" type="ORF">GCM10022423_37110</name>
</gene>
<organism evidence="7 8">
    <name type="scientific">Flavobacterium ginsengiterrae</name>
    <dbReference type="NCBI Taxonomy" id="871695"/>
    <lineage>
        <taxon>Bacteria</taxon>
        <taxon>Pseudomonadati</taxon>
        <taxon>Bacteroidota</taxon>
        <taxon>Flavobacteriia</taxon>
        <taxon>Flavobacteriales</taxon>
        <taxon>Flavobacteriaceae</taxon>
        <taxon>Flavobacterium</taxon>
    </lineage>
</organism>
<dbReference type="RefSeq" id="WP_345146158.1">
    <property type="nucleotide sequence ID" value="NZ_BAABDU010000006.1"/>
</dbReference>
<dbReference type="Proteomes" id="UP001500748">
    <property type="component" value="Unassembled WGS sequence"/>
</dbReference>
<sequence length="1498" mass="169538">MLVLAITLSLPIVQTKIARYITETLNTDFKTNISIDKVAINIFGGVKLKKVLILDHHKKTLIYSDIINTDILSVKRLVDGDLIFGDVRLTGLIFNLKTYKNEEENNINKFIKLFETGKQTPKSDKHFLLTARNAYITNGNFSVVDENKNTPRFLDFKKLNAYISDFKLYGPNVNTNIHRFSFLDHRGLYISNFTGKFSYTKKQIKVENLAIKTKRSWIYGKAILNYKVQYFLEFTDKVQFDVALDSSSIASNDIRFFYDGLGKNQHFKVKTKIKGPLNNLNLNHLRLSDANGTKIFGNINFKNLLGTKEQKFSMEGKFDKLIASYDNLVFILPGILGKKLPKELKRIGKFNIVGKAKVSTTALETDFRMATDLGDGKVNLHMNNMEFIDKASYSGNIILDNFNIGALLGRKDLGRTTLNLDVDGVGFTEKYLNTIIKGDINKLDYNKYRYSNIVVNGNFKLPYYKGEVSINDPNLSLTFDGLVDLSKKESRYDFHINVENSNLQKLRFINDSISHFKGDAVVQVTGNSIENLQGNIFIKDAEYQNPKETYVFDDVTISSNFDADKLRTITINSSDIVEGRIVGKFQFAQLDKLVMNSVGSLYTNYKPFKVKKGQFLRFNFHVYNKVVEMLYPDMKIDSSTVVRGKIDADLQEFKFGFRSKQITAAKNTFDNIRISIDNKNPLYNAYVELDSIKTPYYKIRDFNLINVTSKDTLFVRSEFKGGDKGQDYFNLDLFHTIDKKKNNIVGIKKSEMKFKDYLWYLNEDAAKDNQIVFDQYFKNFTIDNIVLSHENQKIDLNGVIKGSDYKDIVLNFEDVDINKITPYNSKFVFNGNLNGNINYKQNKNVYQPTANIKVDHLNLNKVELGTLNFDISGDQSFRKFTVNSSIINGFAESFRANGTFAIENKETFMDLSLKLEGFNLATLGTVGGDVLSNIRGSVSGNAAVVGNLKKPEINGRLYVEKAGMTIPYLNTDYELSDRTVIDLTDEKFLFRNNQLTDTKFKTKGLLNGTIEHHNFGDWKLDLNITSKRLLALDTKDSEDAAYFGTAFINGTASIKGPTESLFIKVDAKSEKGTEVKIPISNVQNSGESNWIHFVTPKEKYNLSKGIVERTRNYNGLELEFDFDITPDAEVEVILDRNSGHGMKGKGYGSLLFKINTLGKFNMWGDFQAYEGTYNFKYGGLIDKKFAVKKGGSIIWEGNPMKAQLNLEAVYRTSANPAVLLDNSSFNKKVPVEVVIGLRGDLTSPEPNFDIQFPSVSSVLKSEIQYKLDDKDIRQTQALYLLSTGSFMSQDGFNQSDLSGTFAETAASLLGGIIKSDNDLINIDLNFISADRRLGQEADGQFVANISSQINERISINGKVGVPVGGVNESAIVGDIEILYRVNEDGSMNLRLFNKENDINYIGQGIGYTQGVGISYEVDFDTFSELVNKLFKSHKLERAIKKSDDFQDSNLNPDYLNFNSTKKTDKDKKKQEKEKEKEEEKKPKPENNNQGVIPDNDDF</sequence>
<dbReference type="PANTHER" id="PTHR36985">
    <property type="entry name" value="TRANSLOCATION AND ASSEMBLY MODULE SUBUNIT TAMB"/>
    <property type="match status" value="1"/>
</dbReference>
<evidence type="ECO:0000313" key="8">
    <source>
        <dbReference type="Proteomes" id="UP001500748"/>
    </source>
</evidence>
<comment type="caution">
    <text evidence="7">The sequence shown here is derived from an EMBL/GenBank/DDBJ whole genome shotgun (WGS) entry which is preliminary data.</text>
</comment>
<accession>A0ABP7GZQ0</accession>
<feature type="domain" description="Translocation and assembly module TamB C-terminal" evidence="6">
    <location>
        <begin position="1001"/>
        <end position="1419"/>
    </location>
</feature>
<comment type="subcellular location">
    <subcellularLocation>
        <location evidence="1">Membrane</location>
        <topology evidence="1">Single-pass membrane protein</topology>
    </subcellularLocation>
</comment>
<proteinExistence type="predicted"/>
<protein>
    <submittedName>
        <fullName evidence="7">Translocation/assembly module TamB domain-containing protein</fullName>
    </submittedName>
</protein>
<dbReference type="Pfam" id="PF04357">
    <property type="entry name" value="TamB"/>
    <property type="match status" value="2"/>
</dbReference>
<name>A0ABP7GZQ0_9FLAO</name>
<feature type="compositionally biased region" description="Polar residues" evidence="5">
    <location>
        <begin position="1450"/>
        <end position="1459"/>
    </location>
</feature>
<keyword evidence="8" id="KW-1185">Reference proteome</keyword>
<keyword evidence="3" id="KW-1133">Transmembrane helix</keyword>